<name>A0AAD1UGU6_EUPCR</name>
<evidence type="ECO:0000313" key="2">
    <source>
        <dbReference type="EMBL" id="CAI2366575.1"/>
    </source>
</evidence>
<dbReference type="InterPro" id="IPR012983">
    <property type="entry name" value="PHR"/>
</dbReference>
<organism evidence="2 3">
    <name type="scientific">Euplotes crassus</name>
    <dbReference type="NCBI Taxonomy" id="5936"/>
    <lineage>
        <taxon>Eukaryota</taxon>
        <taxon>Sar</taxon>
        <taxon>Alveolata</taxon>
        <taxon>Ciliophora</taxon>
        <taxon>Intramacronucleata</taxon>
        <taxon>Spirotrichea</taxon>
        <taxon>Hypotrichia</taxon>
        <taxon>Euplotida</taxon>
        <taxon>Euplotidae</taxon>
        <taxon>Moneuplotes</taxon>
    </lineage>
</organism>
<dbReference type="AlphaFoldDB" id="A0AAD1UGU6"/>
<feature type="domain" description="PHR" evidence="1">
    <location>
        <begin position="247"/>
        <end position="394"/>
    </location>
</feature>
<dbReference type="Gene3D" id="2.60.120.820">
    <property type="entry name" value="PHR domain"/>
    <property type="match status" value="1"/>
</dbReference>
<dbReference type="InterPro" id="IPR038648">
    <property type="entry name" value="PHR_sf"/>
</dbReference>
<reference evidence="2" key="1">
    <citation type="submission" date="2023-07" db="EMBL/GenBank/DDBJ databases">
        <authorList>
            <consortium name="AG Swart"/>
            <person name="Singh M."/>
            <person name="Singh A."/>
            <person name="Seah K."/>
            <person name="Emmerich C."/>
        </authorList>
    </citation>
    <scope>NUCLEOTIDE SEQUENCE</scope>
    <source>
        <strain evidence="2">DP1</strain>
    </source>
</reference>
<dbReference type="CDD" id="cd17039">
    <property type="entry name" value="Ubl_ubiquitin_like"/>
    <property type="match status" value="1"/>
</dbReference>
<protein>
    <recommendedName>
        <fullName evidence="1">PHR domain-containing protein</fullName>
    </recommendedName>
</protein>
<dbReference type="Proteomes" id="UP001295684">
    <property type="component" value="Unassembled WGS sequence"/>
</dbReference>
<dbReference type="EMBL" id="CAMPGE010007661">
    <property type="protein sequence ID" value="CAI2366575.1"/>
    <property type="molecule type" value="Genomic_DNA"/>
</dbReference>
<proteinExistence type="predicted"/>
<dbReference type="Pfam" id="PF08005">
    <property type="entry name" value="PHR"/>
    <property type="match status" value="1"/>
</dbReference>
<evidence type="ECO:0000313" key="3">
    <source>
        <dbReference type="Proteomes" id="UP001295684"/>
    </source>
</evidence>
<evidence type="ECO:0000259" key="1">
    <source>
        <dbReference type="Pfam" id="PF08005"/>
    </source>
</evidence>
<sequence>MLGCQKNKMMKKSEMEDYEDSILGMSDVEKTINRNKYMRKKDLIWRTTLDEDIIPFTNLKPSLKELTQEEMKKNDAPDQFNFSEASLFRSFKAGSHPLFNKDKLIYNFKTNKWFKVLDLKTDNEYNPTWASLAIRDESETIEISDSEDFSQFKSTLKVFININFQEGESTVVEVHPKIYEKFETAFEDAFQGAGVSIESYKLFFKGKEVPKDDCIAKIDGIYDGSTILASEGVGKSHKFSRFPPINEMRSNWSNSGRSCDAVIFVPNQNIRVCGFSTYAATTDSQYEMKYSVTIDGTIVEEGQVTASGWEDKYFYRFKLEGVYPVKAGQKIDIGVWIAKNISSSEYVSTYAGGQGMDYEKVENEHMGLFKIEPSTQSRNGTSVYGGHLPEIFYYLG</sequence>
<accession>A0AAD1UGU6</accession>
<gene>
    <name evidence="2" type="ORF">ECRASSUSDP1_LOCUS7848</name>
</gene>
<comment type="caution">
    <text evidence="2">The sequence shown here is derived from an EMBL/GenBank/DDBJ whole genome shotgun (WGS) entry which is preliminary data.</text>
</comment>
<keyword evidence="3" id="KW-1185">Reference proteome</keyword>